<accession>A0ABU1BTB5</accession>
<evidence type="ECO:0000256" key="4">
    <source>
        <dbReference type="ARBA" id="ARBA00022475"/>
    </source>
</evidence>
<protein>
    <recommendedName>
        <fullName evidence="10">Protein TonB</fullName>
    </recommendedName>
</protein>
<feature type="compositionally biased region" description="Low complexity" evidence="11">
    <location>
        <begin position="175"/>
        <end position="190"/>
    </location>
</feature>
<dbReference type="InterPro" id="IPR006260">
    <property type="entry name" value="TonB/TolA_C"/>
</dbReference>
<evidence type="ECO:0000259" key="12">
    <source>
        <dbReference type="PROSITE" id="PS52015"/>
    </source>
</evidence>
<dbReference type="Gene3D" id="3.30.1150.10">
    <property type="match status" value="1"/>
</dbReference>
<dbReference type="PRINTS" id="PR01374">
    <property type="entry name" value="TONBPROTEIN"/>
</dbReference>
<comment type="similarity">
    <text evidence="2 10">Belongs to the TonB family.</text>
</comment>
<comment type="subcellular location">
    <subcellularLocation>
        <location evidence="1 10">Cell inner membrane</location>
        <topology evidence="1 10">Single-pass membrane protein</topology>
        <orientation evidence="1 10">Periplasmic side</orientation>
    </subcellularLocation>
</comment>
<feature type="domain" description="TonB C-terminal" evidence="12">
    <location>
        <begin position="194"/>
        <end position="285"/>
    </location>
</feature>
<evidence type="ECO:0000256" key="3">
    <source>
        <dbReference type="ARBA" id="ARBA00022448"/>
    </source>
</evidence>
<sequence>MRSAVYFAPPVRHAPRMRLQSIHEMQSADAGPAFTTIEEKEAFRQKAFKLLLVAGLHVGVFALLAQTDTGQPVIQQPVRLEVRTMAMPDTAPVLKTGIAEEVREQPKIAKPVAPRVKQPASQNQLKAVAPPKPQPAAKPLQDSLTTPSSEAAFSASASAHAAQQTTDGTSASEKSGAPAPAASSASGAGGATTAARFDADYLKNPAPDYPPASRRMREEGTVYLDVNVTAEGRAGDLRIKKSSGYARLDEAALDAVQQWRFIPARSGADAVAAHVVVPVVFRLGS</sequence>
<dbReference type="RefSeq" id="WP_338437136.1">
    <property type="nucleotide sequence ID" value="NZ_JAUYVH010000007.1"/>
</dbReference>
<dbReference type="NCBIfam" id="TIGR01352">
    <property type="entry name" value="tonB_Cterm"/>
    <property type="match status" value="1"/>
</dbReference>
<keyword evidence="7 10" id="KW-0653">Protein transport</keyword>
<evidence type="ECO:0000313" key="13">
    <source>
        <dbReference type="EMBL" id="MDQ9171201.1"/>
    </source>
</evidence>
<dbReference type="PANTHER" id="PTHR33446">
    <property type="entry name" value="PROTEIN TONB-RELATED"/>
    <property type="match status" value="1"/>
</dbReference>
<dbReference type="Pfam" id="PF03544">
    <property type="entry name" value="TonB_C"/>
    <property type="match status" value="1"/>
</dbReference>
<keyword evidence="4 10" id="KW-1003">Cell membrane</keyword>
<keyword evidence="14" id="KW-1185">Reference proteome</keyword>
<dbReference type="EMBL" id="JAUYVH010000007">
    <property type="protein sequence ID" value="MDQ9171201.1"/>
    <property type="molecule type" value="Genomic_DNA"/>
</dbReference>
<proteinExistence type="inferred from homology"/>
<evidence type="ECO:0000256" key="6">
    <source>
        <dbReference type="ARBA" id="ARBA00022692"/>
    </source>
</evidence>
<keyword evidence="6" id="KW-0812">Transmembrane</keyword>
<keyword evidence="5 10" id="KW-0997">Cell inner membrane</keyword>
<dbReference type="SUPFAM" id="SSF74653">
    <property type="entry name" value="TolA/TonB C-terminal domain"/>
    <property type="match status" value="1"/>
</dbReference>
<feature type="region of interest" description="Disordered" evidence="11">
    <location>
        <begin position="109"/>
        <end position="190"/>
    </location>
</feature>
<keyword evidence="9" id="KW-0472">Membrane</keyword>
<evidence type="ECO:0000313" key="14">
    <source>
        <dbReference type="Proteomes" id="UP001225596"/>
    </source>
</evidence>
<dbReference type="InterPro" id="IPR003538">
    <property type="entry name" value="TonB"/>
</dbReference>
<dbReference type="PANTHER" id="PTHR33446:SF2">
    <property type="entry name" value="PROTEIN TONB"/>
    <property type="match status" value="1"/>
</dbReference>
<dbReference type="Proteomes" id="UP001225596">
    <property type="component" value="Unassembled WGS sequence"/>
</dbReference>
<evidence type="ECO:0000256" key="1">
    <source>
        <dbReference type="ARBA" id="ARBA00004383"/>
    </source>
</evidence>
<reference evidence="13 14" key="1">
    <citation type="submission" date="2023-08" db="EMBL/GenBank/DDBJ databases">
        <title>Oxalobacteraceae gen .nov., isolated from river sludge outside the plant.</title>
        <authorList>
            <person name="Zhao S.Y."/>
        </authorList>
    </citation>
    <scope>NUCLEOTIDE SEQUENCE [LARGE SCALE GENOMIC DNA]</scope>
    <source>
        <strain evidence="13 14">R-40</strain>
    </source>
</reference>
<dbReference type="InterPro" id="IPR037682">
    <property type="entry name" value="TonB_C"/>
</dbReference>
<evidence type="ECO:0000256" key="5">
    <source>
        <dbReference type="ARBA" id="ARBA00022519"/>
    </source>
</evidence>
<keyword evidence="8" id="KW-1133">Transmembrane helix</keyword>
<comment type="caution">
    <text evidence="13">The sequence shown here is derived from an EMBL/GenBank/DDBJ whole genome shotgun (WGS) entry which is preliminary data.</text>
</comment>
<organism evidence="13 14">
    <name type="scientific">Keguizhuia sedimenti</name>
    <dbReference type="NCBI Taxonomy" id="3064264"/>
    <lineage>
        <taxon>Bacteria</taxon>
        <taxon>Pseudomonadati</taxon>
        <taxon>Pseudomonadota</taxon>
        <taxon>Betaproteobacteria</taxon>
        <taxon>Burkholderiales</taxon>
        <taxon>Oxalobacteraceae</taxon>
        <taxon>Keguizhuia</taxon>
    </lineage>
</organism>
<keyword evidence="10" id="KW-0735">Signal-anchor</keyword>
<dbReference type="PROSITE" id="PS52015">
    <property type="entry name" value="TONB_CTD"/>
    <property type="match status" value="1"/>
</dbReference>
<evidence type="ECO:0000256" key="8">
    <source>
        <dbReference type="ARBA" id="ARBA00022989"/>
    </source>
</evidence>
<feature type="compositionally biased region" description="Polar residues" evidence="11">
    <location>
        <begin position="163"/>
        <end position="173"/>
    </location>
</feature>
<name>A0ABU1BTB5_9BURK</name>
<evidence type="ECO:0000256" key="9">
    <source>
        <dbReference type="ARBA" id="ARBA00023136"/>
    </source>
</evidence>
<evidence type="ECO:0000256" key="7">
    <source>
        <dbReference type="ARBA" id="ARBA00022927"/>
    </source>
</evidence>
<evidence type="ECO:0000256" key="2">
    <source>
        <dbReference type="ARBA" id="ARBA00006555"/>
    </source>
</evidence>
<gene>
    <name evidence="13" type="ORF">Q8A64_12375</name>
</gene>
<evidence type="ECO:0000256" key="10">
    <source>
        <dbReference type="RuleBase" id="RU362123"/>
    </source>
</evidence>
<keyword evidence="3 10" id="KW-0813">Transport</keyword>
<comment type="function">
    <text evidence="10">Interacts with outer membrane receptor proteins that carry out high-affinity binding and energy dependent uptake into the periplasmic space of specific substrates. It could act to transduce energy from the cytoplasmic membrane to specific energy-requiring processes in the outer membrane, resulting in the release into the periplasm of ligands bound by these outer membrane proteins.</text>
</comment>
<evidence type="ECO:0000256" key="11">
    <source>
        <dbReference type="SAM" id="MobiDB-lite"/>
    </source>
</evidence>
<feature type="compositionally biased region" description="Low complexity" evidence="11">
    <location>
        <begin position="148"/>
        <end position="162"/>
    </location>
</feature>
<dbReference type="InterPro" id="IPR051045">
    <property type="entry name" value="TonB-dependent_transducer"/>
</dbReference>